<feature type="compositionally biased region" description="Low complexity" evidence="1">
    <location>
        <begin position="116"/>
        <end position="137"/>
    </location>
</feature>
<feature type="region of interest" description="Disordered" evidence="1">
    <location>
        <begin position="47"/>
        <end position="80"/>
    </location>
</feature>
<dbReference type="Proteomes" id="UP000248480">
    <property type="component" value="Unplaced"/>
</dbReference>
<keyword evidence="2" id="KW-1185">Reference proteome</keyword>
<protein>
    <submittedName>
        <fullName evidence="3">Tubulin epsilon and delta complex protein 2</fullName>
    </submittedName>
</protein>
<dbReference type="AlphaFoldDB" id="A0A2Y9FYU8"/>
<dbReference type="GeneID" id="101352000"/>
<dbReference type="InterPro" id="IPR031518">
    <property type="entry name" value="DUF4693"/>
</dbReference>
<feature type="compositionally biased region" description="Basic and acidic residues" evidence="1">
    <location>
        <begin position="155"/>
        <end position="169"/>
    </location>
</feature>
<gene>
    <name evidence="3" type="primary">TEDC2</name>
</gene>
<dbReference type="FunCoup" id="A0A2Y9FYU8">
    <property type="interactions" value="215"/>
</dbReference>
<dbReference type="PANTHER" id="PTHR14870">
    <property type="entry name" value="TUBULIN EPSILON AND DELTA COMPLEX PROTEIN 2"/>
    <property type="match status" value="1"/>
</dbReference>
<dbReference type="InParanoid" id="A0A2Y9FYU8"/>
<organism evidence="2 3">
    <name type="scientific">Trichechus manatus latirostris</name>
    <name type="common">Florida manatee</name>
    <dbReference type="NCBI Taxonomy" id="127582"/>
    <lineage>
        <taxon>Eukaryota</taxon>
        <taxon>Metazoa</taxon>
        <taxon>Chordata</taxon>
        <taxon>Craniata</taxon>
        <taxon>Vertebrata</taxon>
        <taxon>Euteleostomi</taxon>
        <taxon>Mammalia</taxon>
        <taxon>Eutheria</taxon>
        <taxon>Afrotheria</taxon>
        <taxon>Sirenia</taxon>
        <taxon>Trichechidae</taxon>
        <taxon>Trichechus</taxon>
    </lineage>
</organism>
<evidence type="ECO:0000313" key="2">
    <source>
        <dbReference type="Proteomes" id="UP000248480"/>
    </source>
</evidence>
<reference evidence="3" key="1">
    <citation type="submission" date="2025-08" db="UniProtKB">
        <authorList>
            <consortium name="RefSeq"/>
        </authorList>
    </citation>
    <scope>IDENTIFICATION</scope>
</reference>
<dbReference type="KEGG" id="tmu:101352000"/>
<dbReference type="Pfam" id="PF15764">
    <property type="entry name" value="DUF4693"/>
    <property type="match status" value="1"/>
</dbReference>
<dbReference type="CTD" id="80178"/>
<feature type="compositionally biased region" description="Polar residues" evidence="1">
    <location>
        <begin position="175"/>
        <end position="188"/>
    </location>
</feature>
<dbReference type="PANTHER" id="PTHR14870:SF1">
    <property type="entry name" value="TUBULIN EPSILON AND DELTA COMPLEX PROTEIN 2"/>
    <property type="match status" value="1"/>
</dbReference>
<feature type="compositionally biased region" description="Pro residues" evidence="1">
    <location>
        <begin position="50"/>
        <end position="60"/>
    </location>
</feature>
<dbReference type="OrthoDB" id="9939072at2759"/>
<evidence type="ECO:0000256" key="1">
    <source>
        <dbReference type="SAM" id="MobiDB-lite"/>
    </source>
</evidence>
<name>A0A2Y9FYU8_TRIMA</name>
<feature type="region of interest" description="Disordered" evidence="1">
    <location>
        <begin position="95"/>
        <end position="192"/>
    </location>
</feature>
<accession>A0A2Y9FYU8</accession>
<sequence length="431" mass="46747">MASSTRLPADCSRRLVAELRGALDACAERQRQLDRSLRVCRRLLRAWEPAGPPAAEPTPGPESNGDPSPACTPSPQDLKELELLTQVLEKAVRVRKGVSKPAERDKAPSLKPRTVATPPATTTSAPPQAPGQAGSRTPETRPPRRIRQSKVLAKGHPERKLLSTREKTSLGRGAQATSPSPGDQQVTPSAAPRAPEAFTLEEKGTLLRLPVAFQKAASQNARLWAQIDSTRTSDSANAATRTRFLQRMQAASGRPNMGLSAAAVEAEVGRLRQACSLLRLRMGAELAAAPAGWVQEYRCLLILEGLQAMAGRCLQRLQELHEAVTEQHLELWPSGMPPRASSLCGGGTDAAWSPQPLLYSSTRELQTLAALRLRVAMLDQQLHLEKVLMVELLPLVRTQGPDCLALFRAVYSLLCNGGQRFPMVLRDEPAD</sequence>
<dbReference type="RefSeq" id="XP_012410043.2">
    <property type="nucleotide sequence ID" value="XM_012554589.2"/>
</dbReference>
<proteinExistence type="predicted"/>
<evidence type="ECO:0000313" key="3">
    <source>
        <dbReference type="RefSeq" id="XP_012410043.2"/>
    </source>
</evidence>